<accession>A0AA39H1H9</accession>
<dbReference type="InterPro" id="IPR046985">
    <property type="entry name" value="IP5"/>
</dbReference>
<evidence type="ECO:0000259" key="1">
    <source>
        <dbReference type="SMART" id="SM00128"/>
    </source>
</evidence>
<organism evidence="2 3">
    <name type="scientific">Steinernema hermaphroditum</name>
    <dbReference type="NCBI Taxonomy" id="289476"/>
    <lineage>
        <taxon>Eukaryota</taxon>
        <taxon>Metazoa</taxon>
        <taxon>Ecdysozoa</taxon>
        <taxon>Nematoda</taxon>
        <taxon>Chromadorea</taxon>
        <taxon>Rhabditida</taxon>
        <taxon>Tylenchina</taxon>
        <taxon>Panagrolaimomorpha</taxon>
        <taxon>Strongyloidoidea</taxon>
        <taxon>Steinernematidae</taxon>
        <taxon>Steinernema</taxon>
    </lineage>
</organism>
<feature type="domain" description="Inositol polyphosphate-related phosphatase" evidence="1">
    <location>
        <begin position="42"/>
        <end position="343"/>
    </location>
</feature>
<dbReference type="Gene3D" id="3.60.10.10">
    <property type="entry name" value="Endonuclease/exonuclease/phosphatase"/>
    <property type="match status" value="1"/>
</dbReference>
<dbReference type="GO" id="GO:0005737">
    <property type="term" value="C:cytoplasm"/>
    <property type="evidence" value="ECO:0007669"/>
    <property type="project" value="TreeGrafter"/>
</dbReference>
<name>A0AA39H1H9_9BILA</name>
<evidence type="ECO:0000313" key="2">
    <source>
        <dbReference type="EMBL" id="KAK0396399.1"/>
    </source>
</evidence>
<dbReference type="PANTHER" id="PTHR11200">
    <property type="entry name" value="INOSITOL 5-PHOSPHATASE"/>
    <property type="match status" value="1"/>
</dbReference>
<reference evidence="2" key="1">
    <citation type="submission" date="2023-06" db="EMBL/GenBank/DDBJ databases">
        <title>Genomic analysis of the entomopathogenic nematode Steinernema hermaphroditum.</title>
        <authorList>
            <person name="Schwarz E.M."/>
            <person name="Heppert J.K."/>
            <person name="Baniya A."/>
            <person name="Schwartz H.T."/>
            <person name="Tan C.-H."/>
            <person name="Antoshechkin I."/>
            <person name="Sternberg P.W."/>
            <person name="Goodrich-Blair H."/>
            <person name="Dillman A.R."/>
        </authorList>
    </citation>
    <scope>NUCLEOTIDE SEQUENCE</scope>
    <source>
        <strain evidence="2">PS9179</strain>
        <tissue evidence="2">Whole animal</tissue>
    </source>
</reference>
<comment type="caution">
    <text evidence="2">The sequence shown here is derived from an EMBL/GenBank/DDBJ whole genome shotgun (WGS) entry which is preliminary data.</text>
</comment>
<dbReference type="Pfam" id="PF22669">
    <property type="entry name" value="Exo_endo_phos2"/>
    <property type="match status" value="1"/>
</dbReference>
<evidence type="ECO:0000313" key="3">
    <source>
        <dbReference type="Proteomes" id="UP001175271"/>
    </source>
</evidence>
<proteinExistence type="predicted"/>
<dbReference type="GO" id="GO:0001726">
    <property type="term" value="C:ruffle"/>
    <property type="evidence" value="ECO:0007669"/>
    <property type="project" value="TreeGrafter"/>
</dbReference>
<dbReference type="PANTHER" id="PTHR11200:SF275">
    <property type="entry name" value="LD06095P"/>
    <property type="match status" value="1"/>
</dbReference>
<protein>
    <recommendedName>
        <fullName evidence="1">Inositol polyphosphate-related phosphatase domain-containing protein</fullName>
    </recommendedName>
</protein>
<dbReference type="InterPro" id="IPR000300">
    <property type="entry name" value="IPPc"/>
</dbReference>
<dbReference type="SUPFAM" id="SSF56219">
    <property type="entry name" value="DNase I-like"/>
    <property type="match status" value="1"/>
</dbReference>
<dbReference type="Proteomes" id="UP001175271">
    <property type="component" value="Unassembled WGS sequence"/>
</dbReference>
<dbReference type="AlphaFoldDB" id="A0AA39H1H9"/>
<sequence length="344" mass="39150">MPLTFHGQRKTASGKMTKGLVLGTDGVNLPSGEAISRLTVNGDITIVCYTWNINNKGLQCVDYIAKMLSVTPNSQQADLIAIALQELPTFHPFYHKDAVRHLETVLGSTHSCLLYIRKFAQFMAFFVRTHLLDYVSRKEYKFVSRLALPIRTKGAIAVSIRILHRNCVFVGCHLPHSSSGRRIEAYQQIASKIRFGWMSSALRGHRLEDPLKLADAVFWFGDLNFRLNYAEPVEDPLPFDTSQIHTSIFHKLQHDELYLESAKGTIFNGFREALIHFVPTYKYIPGSHKLDKSRTPSYTDRVLYWSQNHTHVTPVLYDSHATSTMSDHKAVHCTFQLKICTPKN</sequence>
<dbReference type="InterPro" id="IPR036691">
    <property type="entry name" value="Endo/exonu/phosph_ase_sf"/>
</dbReference>
<dbReference type="GO" id="GO:0004439">
    <property type="term" value="F:phosphatidylinositol-4,5-bisphosphate 5-phosphatase activity"/>
    <property type="evidence" value="ECO:0007669"/>
    <property type="project" value="TreeGrafter"/>
</dbReference>
<gene>
    <name evidence="2" type="ORF">QR680_001704</name>
</gene>
<dbReference type="EMBL" id="JAUCMV010000005">
    <property type="protein sequence ID" value="KAK0396399.1"/>
    <property type="molecule type" value="Genomic_DNA"/>
</dbReference>
<keyword evidence="3" id="KW-1185">Reference proteome</keyword>
<dbReference type="GO" id="GO:0005886">
    <property type="term" value="C:plasma membrane"/>
    <property type="evidence" value="ECO:0007669"/>
    <property type="project" value="TreeGrafter"/>
</dbReference>
<dbReference type="SMART" id="SM00128">
    <property type="entry name" value="IPPc"/>
    <property type="match status" value="1"/>
</dbReference>
<dbReference type="GO" id="GO:0046856">
    <property type="term" value="P:phosphatidylinositol dephosphorylation"/>
    <property type="evidence" value="ECO:0007669"/>
    <property type="project" value="InterPro"/>
</dbReference>